<keyword evidence="8" id="KW-0808">Transferase</keyword>
<keyword evidence="8" id="KW-0548">Nucleotidyltransferase</keyword>
<dbReference type="Pfam" id="PF07727">
    <property type="entry name" value="RVT_2"/>
    <property type="match status" value="1"/>
</dbReference>
<evidence type="ECO:0000256" key="5">
    <source>
        <dbReference type="ARBA" id="ARBA00022842"/>
    </source>
</evidence>
<dbReference type="PANTHER" id="PTHR42648:SF11">
    <property type="entry name" value="TRANSPOSON TY4-P GAG-POL POLYPROTEIN"/>
    <property type="match status" value="1"/>
</dbReference>
<evidence type="ECO:0000313" key="13">
    <source>
        <dbReference type="Proteomes" id="UP000036403"/>
    </source>
</evidence>
<dbReference type="GO" id="GO:0004519">
    <property type="term" value="F:endonuclease activity"/>
    <property type="evidence" value="ECO:0007669"/>
    <property type="project" value="UniProtKB-KW"/>
</dbReference>
<dbReference type="GO" id="GO:0003964">
    <property type="term" value="F:RNA-directed DNA polymerase activity"/>
    <property type="evidence" value="ECO:0007669"/>
    <property type="project" value="UniProtKB-KW"/>
</dbReference>
<dbReference type="PaxDb" id="67767-A0A0J7KUQ7"/>
<dbReference type="GO" id="GO:0015074">
    <property type="term" value="P:DNA integration"/>
    <property type="evidence" value="ECO:0007669"/>
    <property type="project" value="UniProtKB-KW"/>
</dbReference>
<evidence type="ECO:0000256" key="6">
    <source>
        <dbReference type="ARBA" id="ARBA00022908"/>
    </source>
</evidence>
<comment type="caution">
    <text evidence="12">The sequence shown here is derived from an EMBL/GenBank/DDBJ whole genome shotgun (WGS) entry which is preliminary data.</text>
</comment>
<evidence type="ECO:0000256" key="10">
    <source>
        <dbReference type="ARBA" id="ARBA00023268"/>
    </source>
</evidence>
<keyword evidence="5" id="KW-0460">Magnesium</keyword>
<organism evidence="12 13">
    <name type="scientific">Lasius niger</name>
    <name type="common">Black garden ant</name>
    <dbReference type="NCBI Taxonomy" id="67767"/>
    <lineage>
        <taxon>Eukaryota</taxon>
        <taxon>Metazoa</taxon>
        <taxon>Ecdysozoa</taxon>
        <taxon>Arthropoda</taxon>
        <taxon>Hexapoda</taxon>
        <taxon>Insecta</taxon>
        <taxon>Pterygota</taxon>
        <taxon>Neoptera</taxon>
        <taxon>Endopterygota</taxon>
        <taxon>Hymenoptera</taxon>
        <taxon>Apocrita</taxon>
        <taxon>Aculeata</taxon>
        <taxon>Formicoidea</taxon>
        <taxon>Formicidae</taxon>
        <taxon>Formicinae</taxon>
        <taxon>Lasius</taxon>
        <taxon>Lasius</taxon>
    </lineage>
</organism>
<dbReference type="GO" id="GO:0016787">
    <property type="term" value="F:hydrolase activity"/>
    <property type="evidence" value="ECO:0007669"/>
    <property type="project" value="UniProtKB-KW"/>
</dbReference>
<dbReference type="GO" id="GO:0046872">
    <property type="term" value="F:metal ion binding"/>
    <property type="evidence" value="ECO:0007669"/>
    <property type="project" value="UniProtKB-KW"/>
</dbReference>
<dbReference type="STRING" id="67767.A0A0J7KUQ7"/>
<evidence type="ECO:0000256" key="2">
    <source>
        <dbReference type="ARBA" id="ARBA00022723"/>
    </source>
</evidence>
<gene>
    <name evidence="12" type="ORF">RF55_5821</name>
</gene>
<dbReference type="PANTHER" id="PTHR42648">
    <property type="entry name" value="TRANSPOSASE, PUTATIVE-RELATED"/>
    <property type="match status" value="1"/>
</dbReference>
<evidence type="ECO:0000256" key="9">
    <source>
        <dbReference type="ARBA" id="ARBA00023172"/>
    </source>
</evidence>
<dbReference type="Proteomes" id="UP000036403">
    <property type="component" value="Unassembled WGS sequence"/>
</dbReference>
<keyword evidence="4" id="KW-0378">Hydrolase</keyword>
<dbReference type="GO" id="GO:0003887">
    <property type="term" value="F:DNA-directed DNA polymerase activity"/>
    <property type="evidence" value="ECO:0007669"/>
    <property type="project" value="UniProtKB-KW"/>
</dbReference>
<reference evidence="12 13" key="1">
    <citation type="submission" date="2015-04" db="EMBL/GenBank/DDBJ databases">
        <title>Lasius niger genome sequencing.</title>
        <authorList>
            <person name="Konorov E.A."/>
            <person name="Nikitin M.A."/>
            <person name="Kirill M.V."/>
            <person name="Chang P."/>
        </authorList>
    </citation>
    <scope>NUCLEOTIDE SEQUENCE [LARGE SCALE GENOMIC DNA]</scope>
    <source>
        <tissue evidence="12">Whole</tissue>
    </source>
</reference>
<protein>
    <submittedName>
        <fullName evidence="12">Retrotransposon protein</fullName>
    </submittedName>
</protein>
<name>A0A0J7KUQ7_LASNI</name>
<keyword evidence="13" id="KW-1185">Reference proteome</keyword>
<accession>A0A0J7KUQ7</accession>
<dbReference type="InterPro" id="IPR039537">
    <property type="entry name" value="Retrotran_Ty1/copia-like"/>
</dbReference>
<keyword evidence="6" id="KW-0229">DNA integration</keyword>
<evidence type="ECO:0000313" key="12">
    <source>
        <dbReference type="EMBL" id="KMQ94038.1"/>
    </source>
</evidence>
<dbReference type="OrthoDB" id="7555373at2759"/>
<keyword evidence="2" id="KW-0479">Metal-binding</keyword>
<dbReference type="InterPro" id="IPR013103">
    <property type="entry name" value="RVT_2"/>
</dbReference>
<evidence type="ECO:0000259" key="11">
    <source>
        <dbReference type="Pfam" id="PF07727"/>
    </source>
</evidence>
<evidence type="ECO:0000256" key="4">
    <source>
        <dbReference type="ARBA" id="ARBA00022801"/>
    </source>
</evidence>
<dbReference type="GO" id="GO:0006310">
    <property type="term" value="P:DNA recombination"/>
    <property type="evidence" value="ECO:0007669"/>
    <property type="project" value="UniProtKB-KW"/>
</dbReference>
<keyword evidence="10" id="KW-0511">Multifunctional enzyme</keyword>
<feature type="domain" description="Reverse transcriptase Ty1/copia-type" evidence="11">
    <location>
        <begin position="103"/>
        <end position="203"/>
    </location>
</feature>
<keyword evidence="1" id="KW-0540">Nuclease</keyword>
<evidence type="ECO:0000256" key="7">
    <source>
        <dbReference type="ARBA" id="ARBA00022918"/>
    </source>
</evidence>
<keyword evidence="7" id="KW-0695">RNA-directed DNA polymerase</keyword>
<keyword evidence="9" id="KW-0233">DNA recombination</keyword>
<dbReference type="EMBL" id="LBMM01003034">
    <property type="protein sequence ID" value="KMQ94038.1"/>
    <property type="molecule type" value="Genomic_DNA"/>
</dbReference>
<keyword evidence="3" id="KW-0255">Endonuclease</keyword>
<dbReference type="AlphaFoldDB" id="A0A0J7KUQ7"/>
<proteinExistence type="predicted"/>
<evidence type="ECO:0000256" key="8">
    <source>
        <dbReference type="ARBA" id="ARBA00022932"/>
    </source>
</evidence>
<keyword evidence="8" id="KW-0239">DNA-directed DNA polymerase</keyword>
<sequence length="299" mass="34754">MLLSKDLPLQLLAKAVNTAVYLLNKTTCIQTPEATPYEIWNGRKPDLSHLRIFGSIAYMHVPKQFCKKLDAKAKKVILVGYQGESSNYRLFNPDTMRVSEATNLIDSKWIFKVQRATSGQIKRYKARQCARSCKQKEGRNFFKTFSPVVRYDSLRVLLAIVAQKDLELIQFDVKTAFLCGKLAEDVYMKIPEGLAISNKGNKLVYTLYPFEICIHHLRNNVIFCPINGRNSIKKKKKKKKEKKKKKKEKENPLSLIKDCHEYKLQHQQNKAKEKYLLQERTRCCRKYTVSSIPRNLKFA</sequence>
<evidence type="ECO:0000256" key="3">
    <source>
        <dbReference type="ARBA" id="ARBA00022759"/>
    </source>
</evidence>
<evidence type="ECO:0000256" key="1">
    <source>
        <dbReference type="ARBA" id="ARBA00022722"/>
    </source>
</evidence>